<sequence length="355" mass="41761">MMQQILQDMYIEPDLLAELNEEQKQILFYKIREEQVRRWNERERRDPSHAVKKKSESRVHFWLLGSDGEVWVWVMGKAPGDKPFEDIVEELMEERAMKQAQREEEIRQTEERRAKELYISLKQEEKRNERDDKEWQEQLRRSKVADEEMKCKAWRARDEYKRQSLRAIEKGLVAGLSVIEHPTPPAEASHSPAASSGQLTSGHYRRRQHRLWIRPPRPNSRESIIRWFEEEQRPRRAGYERSSNTIAAWFHGIISRQESEALLANAAEGCFLVRVSERIWGYTLSYHTTSGFKHFLIDASGDYYSFLGVDQNRHATLVDLIDFHKEEVITTSGGELLQDPCRPRSSTADYGGLFL</sequence>
<gene>
    <name evidence="6" type="primary">LOC107754115</name>
</gene>
<keyword evidence="7" id="KW-1185">Reference proteome</keyword>
<dbReference type="PANTHER" id="PTHR14388">
    <property type="entry name" value="T CELL-SPECIFIC ADAPTER PROTEIN TSAD"/>
    <property type="match status" value="1"/>
</dbReference>
<organism evidence="6 7">
    <name type="scientific">Sinocyclocheilus rhinocerous</name>
    <dbReference type="NCBI Taxonomy" id="307959"/>
    <lineage>
        <taxon>Eukaryota</taxon>
        <taxon>Metazoa</taxon>
        <taxon>Chordata</taxon>
        <taxon>Craniata</taxon>
        <taxon>Vertebrata</taxon>
        <taxon>Euteleostomi</taxon>
        <taxon>Actinopterygii</taxon>
        <taxon>Neopterygii</taxon>
        <taxon>Teleostei</taxon>
        <taxon>Ostariophysi</taxon>
        <taxon>Cypriniformes</taxon>
        <taxon>Cyprinidae</taxon>
        <taxon>Cyprininae</taxon>
        <taxon>Sinocyclocheilus</taxon>
    </lineage>
</organism>
<feature type="domain" description="SH2" evidence="5">
    <location>
        <begin position="249"/>
        <end position="341"/>
    </location>
</feature>
<feature type="coiled-coil region" evidence="3">
    <location>
        <begin position="88"/>
        <end position="127"/>
    </location>
</feature>
<name>A0A673MM42_9TELE</name>
<feature type="compositionally biased region" description="Low complexity" evidence="4">
    <location>
        <begin position="186"/>
        <end position="196"/>
    </location>
</feature>
<dbReference type="GO" id="GO:0005737">
    <property type="term" value="C:cytoplasm"/>
    <property type="evidence" value="ECO:0007669"/>
    <property type="project" value="TreeGrafter"/>
</dbReference>
<dbReference type="Pfam" id="PF00017">
    <property type="entry name" value="SH2"/>
    <property type="match status" value="1"/>
</dbReference>
<evidence type="ECO:0000256" key="3">
    <source>
        <dbReference type="SAM" id="Coils"/>
    </source>
</evidence>
<evidence type="ECO:0000256" key="2">
    <source>
        <dbReference type="PROSITE-ProRule" id="PRU00191"/>
    </source>
</evidence>
<dbReference type="InterPro" id="IPR035839">
    <property type="entry name" value="SH2D4B_SH2"/>
</dbReference>
<proteinExistence type="predicted"/>
<evidence type="ECO:0000313" key="6">
    <source>
        <dbReference type="Ensembl" id="ENSSRHP00000089239.1"/>
    </source>
</evidence>
<dbReference type="SMART" id="SM00252">
    <property type="entry name" value="SH2"/>
    <property type="match status" value="1"/>
</dbReference>
<evidence type="ECO:0000313" key="7">
    <source>
        <dbReference type="Proteomes" id="UP000472270"/>
    </source>
</evidence>
<evidence type="ECO:0000256" key="1">
    <source>
        <dbReference type="ARBA" id="ARBA00022999"/>
    </source>
</evidence>
<feature type="region of interest" description="Disordered" evidence="4">
    <location>
        <begin position="182"/>
        <end position="203"/>
    </location>
</feature>
<dbReference type="AlphaFoldDB" id="A0A673MM42"/>
<evidence type="ECO:0000256" key="4">
    <source>
        <dbReference type="SAM" id="MobiDB-lite"/>
    </source>
</evidence>
<dbReference type="Gene3D" id="3.30.505.10">
    <property type="entry name" value="SH2 domain"/>
    <property type="match status" value="1"/>
</dbReference>
<keyword evidence="1 2" id="KW-0727">SH2 domain</keyword>
<dbReference type="InterPro" id="IPR000980">
    <property type="entry name" value="SH2"/>
</dbReference>
<reference evidence="6" key="1">
    <citation type="submission" date="2025-08" db="UniProtKB">
        <authorList>
            <consortium name="Ensembl"/>
        </authorList>
    </citation>
    <scope>IDENTIFICATION</scope>
</reference>
<dbReference type="Ensembl" id="ENSSRHT00000091651.1">
    <property type="protein sequence ID" value="ENSSRHP00000089239.1"/>
    <property type="gene ID" value="ENSSRHG00000044114.1"/>
</dbReference>
<keyword evidence="3" id="KW-0175">Coiled coil</keyword>
<accession>A0A673MM42</accession>
<protein>
    <submittedName>
        <fullName evidence="6">SH2 domain-containing protein 4B-like</fullName>
    </submittedName>
</protein>
<reference evidence="6" key="2">
    <citation type="submission" date="2025-09" db="UniProtKB">
        <authorList>
            <consortium name="Ensembl"/>
        </authorList>
    </citation>
    <scope>IDENTIFICATION</scope>
</reference>
<dbReference type="PRINTS" id="PR00401">
    <property type="entry name" value="SH2DOMAIN"/>
</dbReference>
<dbReference type="PANTHER" id="PTHR14388:SF7">
    <property type="entry name" value="SH2 DOMAIN-CONTAINING PROTEIN 4B"/>
    <property type="match status" value="1"/>
</dbReference>
<dbReference type="CDD" id="cd10351">
    <property type="entry name" value="SH2_SH2D4B"/>
    <property type="match status" value="1"/>
</dbReference>
<dbReference type="Proteomes" id="UP000472270">
    <property type="component" value="Unassembled WGS sequence"/>
</dbReference>
<dbReference type="SUPFAM" id="SSF55550">
    <property type="entry name" value="SH2 domain"/>
    <property type="match status" value="1"/>
</dbReference>
<dbReference type="PROSITE" id="PS50001">
    <property type="entry name" value="SH2"/>
    <property type="match status" value="1"/>
</dbReference>
<evidence type="ECO:0000259" key="5">
    <source>
        <dbReference type="PROSITE" id="PS50001"/>
    </source>
</evidence>
<dbReference type="FunFam" id="3.30.505.10:FF:000034">
    <property type="entry name" value="SH2 domain-containing protein 4A"/>
    <property type="match status" value="1"/>
</dbReference>
<dbReference type="InterPro" id="IPR036860">
    <property type="entry name" value="SH2_dom_sf"/>
</dbReference>